<gene>
    <name evidence="2" type="ORF">KEM10_19700</name>
</gene>
<dbReference type="NCBIfam" id="TIGR04183">
    <property type="entry name" value="Por_Secre_tail"/>
    <property type="match status" value="1"/>
</dbReference>
<accession>A0ABS5K0A3</accession>
<dbReference type="InterPro" id="IPR053139">
    <property type="entry name" value="Surface_bspA-like"/>
</dbReference>
<sequence length="749" mass="83352">MKFPLITISFFLFVTLFPISAQIDYILQDNDVNIDENGYITDCLYDFSVHEEGTNLTIPEILQGVVVKGINNAKLISSGWTLFDSTGVFQHKKLLALHLPSTLEFVGKKAFYDNRIEKMEIPSKVRKIGFSAFDTNNLTEVCFEENSEITFIGKKAFDNNLDLDSIVLPSKQPNFVKWITDYNTFVPSPYEISNFLSSYLAIIKYTLTDDDVVMNEDGYITSCSYFLGTDIIIPEVLQGKKVRGISYDNDFNEYVHDSFRESHLVSVELPSSIEYIGEYAFAGNILESITIPPSVIEIDNFAFFENELTSIDLSGSLVRIGHKAFYDNELTSVTFSNSLQKIGDKAFCENQLKRVTLPNSVNNIGYSAFSYNYIDSLKLSSSLTKINYSVFSYNELAFVSIPSSVVTLKGGAFSRNRIKKVVFEDDSRMLVIGSGVFASNYDNEINQTLQSIVLPESHKEGCENIGWTDNKGNFYSANLEVNDYSLEYKAEFNPLQTSAILTLLDENDNLLKGVPITITPDSENCIFLDGEGFSAISDAIGVVVMKNLGLNTDCTVNIEAQGYQSELINVRSGRFTDVIFQRQYESVYLVTLVVTDANSGVLEGVDVIVDGVVYTTDCFGKVYLVNQPNGVINYTAIDESGSEIDGTITINGSNVVEEIMFVSTGIKMMNDNAFKVCANPTSDKVIIEINETLITSYELYDINGQLVFSQFGIHAQQVSVNLSSYPGGVYFIKVKTTSGLSQTVKLLKK</sequence>
<dbReference type="InterPro" id="IPR026444">
    <property type="entry name" value="Secre_tail"/>
</dbReference>
<dbReference type="InterPro" id="IPR026906">
    <property type="entry name" value="LRR_5"/>
</dbReference>
<dbReference type="Gene3D" id="3.80.10.10">
    <property type="entry name" value="Ribonuclease Inhibitor"/>
    <property type="match status" value="2"/>
</dbReference>
<dbReference type="PANTHER" id="PTHR45661:SF3">
    <property type="entry name" value="IG-LIKE DOMAIN-CONTAINING PROTEIN"/>
    <property type="match status" value="1"/>
</dbReference>
<evidence type="ECO:0000313" key="2">
    <source>
        <dbReference type="EMBL" id="MBS2100519.1"/>
    </source>
</evidence>
<dbReference type="PANTHER" id="PTHR45661">
    <property type="entry name" value="SURFACE ANTIGEN"/>
    <property type="match status" value="1"/>
</dbReference>
<reference evidence="2 3" key="1">
    <citation type="journal article" date="2015" name="Int. J. Syst. Evol. Microbiol.">
        <title>Carboxylicivirga linearis sp. nov., isolated from a sea cucumber culture pond.</title>
        <authorList>
            <person name="Wang F.Q."/>
            <person name="Zhou Y.X."/>
            <person name="Lin X.Z."/>
            <person name="Chen G.J."/>
            <person name="Du Z.J."/>
        </authorList>
    </citation>
    <scope>NUCLEOTIDE SEQUENCE [LARGE SCALE GENOMIC DNA]</scope>
    <source>
        <strain evidence="2 3">FB218</strain>
    </source>
</reference>
<comment type="caution">
    <text evidence="2">The sequence shown here is derived from an EMBL/GenBank/DDBJ whole genome shotgun (WGS) entry which is preliminary data.</text>
</comment>
<proteinExistence type="predicted"/>
<name>A0ABS5K0A3_9BACT</name>
<dbReference type="Proteomes" id="UP000708576">
    <property type="component" value="Unassembled WGS sequence"/>
</dbReference>
<keyword evidence="3" id="KW-1185">Reference proteome</keyword>
<organism evidence="2 3">
    <name type="scientific">Carboxylicivirga linearis</name>
    <dbReference type="NCBI Taxonomy" id="1628157"/>
    <lineage>
        <taxon>Bacteria</taxon>
        <taxon>Pseudomonadati</taxon>
        <taxon>Bacteroidota</taxon>
        <taxon>Bacteroidia</taxon>
        <taxon>Marinilabiliales</taxon>
        <taxon>Marinilabiliaceae</taxon>
        <taxon>Carboxylicivirga</taxon>
    </lineage>
</organism>
<evidence type="ECO:0000259" key="1">
    <source>
        <dbReference type="Pfam" id="PF18962"/>
    </source>
</evidence>
<feature type="domain" description="Secretion system C-terminal sorting" evidence="1">
    <location>
        <begin position="679"/>
        <end position="740"/>
    </location>
</feature>
<dbReference type="RefSeq" id="WP_212218521.1">
    <property type="nucleotide sequence ID" value="NZ_JAGUCO010000024.1"/>
</dbReference>
<evidence type="ECO:0000313" key="3">
    <source>
        <dbReference type="Proteomes" id="UP000708576"/>
    </source>
</evidence>
<dbReference type="EMBL" id="JAGUCO010000024">
    <property type="protein sequence ID" value="MBS2100519.1"/>
    <property type="molecule type" value="Genomic_DNA"/>
</dbReference>
<protein>
    <submittedName>
        <fullName evidence="2">Leucine-rich repeat protein</fullName>
    </submittedName>
</protein>
<dbReference type="InterPro" id="IPR032675">
    <property type="entry name" value="LRR_dom_sf"/>
</dbReference>
<dbReference type="Pfam" id="PF18962">
    <property type="entry name" value="Por_Secre_tail"/>
    <property type="match status" value="1"/>
</dbReference>
<dbReference type="Pfam" id="PF13306">
    <property type="entry name" value="LRR_5"/>
    <property type="match status" value="2"/>
</dbReference>